<dbReference type="Proteomes" id="UP000285301">
    <property type="component" value="Unassembled WGS sequence"/>
</dbReference>
<comment type="caution">
    <text evidence="9">The sequence shown here is derived from an EMBL/GenBank/DDBJ whole genome shotgun (WGS) entry which is preliminary data.</text>
</comment>
<evidence type="ECO:0000313" key="9">
    <source>
        <dbReference type="EMBL" id="RWS02123.1"/>
    </source>
</evidence>
<dbReference type="PANTHER" id="PTHR21311">
    <property type="entry name" value="CONSERVED OLIGOMERIC GOLGI COMPLEX COMPONENT 8"/>
    <property type="match status" value="1"/>
</dbReference>
<evidence type="ECO:0000256" key="7">
    <source>
        <dbReference type="ARBA" id="ARBA00023136"/>
    </source>
</evidence>
<gene>
    <name evidence="9" type="ORF">B4U79_10488</name>
</gene>
<dbReference type="GO" id="GO:0017119">
    <property type="term" value="C:Golgi transport complex"/>
    <property type="evidence" value="ECO:0007669"/>
    <property type="project" value="InterPro"/>
</dbReference>
<evidence type="ECO:0000256" key="2">
    <source>
        <dbReference type="ARBA" id="ARBA00006419"/>
    </source>
</evidence>
<dbReference type="STRING" id="1965070.A0A443QGG3"/>
<protein>
    <recommendedName>
        <fullName evidence="3">Conserved oligomeric Golgi complex subunit 8</fullName>
    </recommendedName>
    <alternativeName>
        <fullName evidence="8">Component of oligomeric Golgi complex 8</fullName>
    </alternativeName>
</protein>
<evidence type="ECO:0000256" key="4">
    <source>
        <dbReference type="ARBA" id="ARBA00022448"/>
    </source>
</evidence>
<dbReference type="OrthoDB" id="1661054at2759"/>
<keyword evidence="10" id="KW-1185">Reference proteome</keyword>
<dbReference type="GO" id="GO:0000139">
    <property type="term" value="C:Golgi membrane"/>
    <property type="evidence" value="ECO:0007669"/>
    <property type="project" value="UniProtKB-SubCell"/>
</dbReference>
<comment type="similarity">
    <text evidence="2">Belongs to the COG8 family.</text>
</comment>
<keyword evidence="7" id="KW-0472">Membrane</keyword>
<evidence type="ECO:0000256" key="3">
    <source>
        <dbReference type="ARBA" id="ARBA00020983"/>
    </source>
</evidence>
<reference evidence="9 10" key="1">
    <citation type="journal article" date="2018" name="Gigascience">
        <title>Genomes of trombidid mites reveal novel predicted allergens and laterally-transferred genes associated with secondary metabolism.</title>
        <authorList>
            <person name="Dong X."/>
            <person name="Chaisiri K."/>
            <person name="Xia D."/>
            <person name="Armstrong S.D."/>
            <person name="Fang Y."/>
            <person name="Donnelly M.J."/>
            <person name="Kadowaki T."/>
            <person name="McGarry J.W."/>
            <person name="Darby A.C."/>
            <person name="Makepeace B.L."/>
        </authorList>
    </citation>
    <scope>NUCLEOTIDE SEQUENCE [LARGE SCALE GENOMIC DNA]</scope>
    <source>
        <strain evidence="9">UoL-WK</strain>
    </source>
</reference>
<keyword evidence="6" id="KW-0333">Golgi apparatus</keyword>
<evidence type="ECO:0000256" key="1">
    <source>
        <dbReference type="ARBA" id="ARBA00004395"/>
    </source>
</evidence>
<dbReference type="Pfam" id="PF04124">
    <property type="entry name" value="Dor1"/>
    <property type="match status" value="1"/>
</dbReference>
<accession>A0A443QGG3</accession>
<organism evidence="9 10">
    <name type="scientific">Dinothrombium tinctorium</name>
    <dbReference type="NCBI Taxonomy" id="1965070"/>
    <lineage>
        <taxon>Eukaryota</taxon>
        <taxon>Metazoa</taxon>
        <taxon>Ecdysozoa</taxon>
        <taxon>Arthropoda</taxon>
        <taxon>Chelicerata</taxon>
        <taxon>Arachnida</taxon>
        <taxon>Acari</taxon>
        <taxon>Acariformes</taxon>
        <taxon>Trombidiformes</taxon>
        <taxon>Prostigmata</taxon>
        <taxon>Anystina</taxon>
        <taxon>Parasitengona</taxon>
        <taxon>Trombidioidea</taxon>
        <taxon>Trombidiidae</taxon>
        <taxon>Dinothrombium</taxon>
    </lineage>
</organism>
<evidence type="ECO:0000256" key="8">
    <source>
        <dbReference type="ARBA" id="ARBA00031347"/>
    </source>
</evidence>
<dbReference type="GO" id="GO:0015031">
    <property type="term" value="P:protein transport"/>
    <property type="evidence" value="ECO:0007669"/>
    <property type="project" value="UniProtKB-KW"/>
</dbReference>
<dbReference type="InterPro" id="IPR007255">
    <property type="entry name" value="COG8"/>
</dbReference>
<sequence length="505" mass="59092">IDEIEQRLDTFIGKIPNFVHKANVFSEEAKSIAKRFVIRLPLCRHKIRFLCRWREASLMLSKHPQVLEFLEIPQLMDTCVRNNCYEEALQLYAYVHKLERRYGNSIPLISNVCREANECKEYMTNQLTKELYTNTQLPNCLKIINCLRKLEAFTETELRIKFLTARDSWLQSLIKEIPTMNPLVYISKLTEICRVNLFDIVTQYRAVFAGEDIAPSYRLYIQFSNEMEFKENAILPSWISYKISQFLLQLKQNLNRCISIEVGQYYPIEAVIDPCFYFGLSMSRIGADFRPLLVPIFCEALFKRFEKVTEKSVLKFNKSMENYTLKMKPLDNQPKASTEQDLSPPLSLLEFVPLAQLCNDILTGFNEFRQLIITGVMNKITKCLAENLFRVSLVIKNYFKTEESSFTTEERQIFDRFCDRYANDLLPYLQKCLNACCPPTQIASILGISLLEFHKLKKTEQDITFVNLDIEYIVQPIKDLIFLHIVSEEDENAEIAIKNESDERQ</sequence>
<keyword evidence="5" id="KW-0653">Protein transport</keyword>
<dbReference type="InterPro" id="IPR016159">
    <property type="entry name" value="Cullin_repeat-like_dom_sf"/>
</dbReference>
<dbReference type="EMBL" id="NCKU01008124">
    <property type="protein sequence ID" value="RWS02123.1"/>
    <property type="molecule type" value="Genomic_DNA"/>
</dbReference>
<evidence type="ECO:0000256" key="5">
    <source>
        <dbReference type="ARBA" id="ARBA00022927"/>
    </source>
</evidence>
<name>A0A443QGG3_9ACAR</name>
<comment type="subcellular location">
    <subcellularLocation>
        <location evidence="1">Golgi apparatus membrane</location>
        <topology evidence="1">Peripheral membrane protein</topology>
    </subcellularLocation>
</comment>
<dbReference type="SUPFAM" id="SSF74788">
    <property type="entry name" value="Cullin repeat-like"/>
    <property type="match status" value="1"/>
</dbReference>
<feature type="non-terminal residue" evidence="9">
    <location>
        <position position="1"/>
    </location>
</feature>
<evidence type="ECO:0000313" key="10">
    <source>
        <dbReference type="Proteomes" id="UP000285301"/>
    </source>
</evidence>
<dbReference type="PANTHER" id="PTHR21311:SF0">
    <property type="entry name" value="CONSERVED OLIGOMERIC GOLGI COMPLEX SUBUNIT 8"/>
    <property type="match status" value="1"/>
</dbReference>
<proteinExistence type="inferred from homology"/>
<keyword evidence="4" id="KW-0813">Transport</keyword>
<dbReference type="GO" id="GO:0006891">
    <property type="term" value="P:intra-Golgi vesicle-mediated transport"/>
    <property type="evidence" value="ECO:0007669"/>
    <property type="project" value="TreeGrafter"/>
</dbReference>
<evidence type="ECO:0000256" key="6">
    <source>
        <dbReference type="ARBA" id="ARBA00023034"/>
    </source>
</evidence>
<dbReference type="AlphaFoldDB" id="A0A443QGG3"/>